<dbReference type="InterPro" id="IPR001206">
    <property type="entry name" value="Diacylglycerol_kinase_cat_dom"/>
</dbReference>
<dbReference type="PROSITE" id="PS50146">
    <property type="entry name" value="DAGK"/>
    <property type="match status" value="1"/>
</dbReference>
<accession>A0A918Q182</accession>
<dbReference type="Pfam" id="PF00781">
    <property type="entry name" value="DAGK_cat"/>
    <property type="match status" value="1"/>
</dbReference>
<dbReference type="RefSeq" id="WP_189485396.1">
    <property type="nucleotide sequence ID" value="NZ_BMZB01000001.1"/>
</dbReference>
<dbReference type="InterPro" id="IPR016064">
    <property type="entry name" value="NAD/diacylglycerol_kinase_sf"/>
</dbReference>
<sequence>MADIGYNILINNRSGTVLNMGQPAIESAIEASGITVAELCFCEPEDMAQTLMRMAKSDAPLLIGGGDGTIRETAAALVGKKKAFGVLPFGTMNLMAKDLNLNSLQAALSAYGEGHEIQDVDAGFVNGEIFLCCASIGTMPQASVFREENRTRYNFLLIPRLFLFVVDHLDKNKRQRIRLQIDGARLKFRAAAVVISNNRFAETTSWTESNFKRQSLQGGELAIYASTTKSRLSHLRLLLRLIVGNWLKDPDMSEQVGKRMTLTTHRKKELVSIDGEVAELMTPLVFTIKPRHIQMLVPLPQDAEAA</sequence>
<reference evidence="2" key="2">
    <citation type="submission" date="2020-09" db="EMBL/GenBank/DDBJ databases">
        <authorList>
            <person name="Sun Q."/>
            <person name="Kim S."/>
        </authorList>
    </citation>
    <scope>NUCLEOTIDE SEQUENCE</scope>
    <source>
        <strain evidence="2">KCTC 32296</strain>
    </source>
</reference>
<dbReference type="Gene3D" id="2.60.200.40">
    <property type="match status" value="1"/>
</dbReference>
<dbReference type="Proteomes" id="UP000662572">
    <property type="component" value="Unassembled WGS sequence"/>
</dbReference>
<gene>
    <name evidence="2" type="ORF">GCM10011273_11060</name>
</gene>
<dbReference type="Pfam" id="PF19279">
    <property type="entry name" value="YegS_C"/>
    <property type="match status" value="1"/>
</dbReference>
<name>A0A918Q182_9CAUL</name>
<protein>
    <submittedName>
        <fullName evidence="2">Diacylglycerol kinase</fullName>
    </submittedName>
</protein>
<comment type="caution">
    <text evidence="2">The sequence shown here is derived from an EMBL/GenBank/DDBJ whole genome shotgun (WGS) entry which is preliminary data.</text>
</comment>
<dbReference type="GO" id="GO:0016301">
    <property type="term" value="F:kinase activity"/>
    <property type="evidence" value="ECO:0007669"/>
    <property type="project" value="UniProtKB-KW"/>
</dbReference>
<proteinExistence type="predicted"/>
<dbReference type="InterPro" id="IPR045540">
    <property type="entry name" value="YegS/DAGK_C"/>
</dbReference>
<dbReference type="InterPro" id="IPR017438">
    <property type="entry name" value="ATP-NAD_kinase_N"/>
</dbReference>
<dbReference type="Gene3D" id="3.40.50.10330">
    <property type="entry name" value="Probable inorganic polyphosphate/atp-NAD kinase, domain 1"/>
    <property type="match status" value="1"/>
</dbReference>
<keyword evidence="2" id="KW-0808">Transferase</keyword>
<evidence type="ECO:0000259" key="1">
    <source>
        <dbReference type="PROSITE" id="PS50146"/>
    </source>
</evidence>
<organism evidence="2 3">
    <name type="scientific">Asticcacaulis endophyticus</name>
    <dbReference type="NCBI Taxonomy" id="1395890"/>
    <lineage>
        <taxon>Bacteria</taxon>
        <taxon>Pseudomonadati</taxon>
        <taxon>Pseudomonadota</taxon>
        <taxon>Alphaproteobacteria</taxon>
        <taxon>Caulobacterales</taxon>
        <taxon>Caulobacteraceae</taxon>
        <taxon>Asticcacaulis</taxon>
    </lineage>
</organism>
<keyword evidence="3" id="KW-1185">Reference proteome</keyword>
<dbReference type="AlphaFoldDB" id="A0A918Q182"/>
<keyword evidence="2" id="KW-0418">Kinase</keyword>
<reference evidence="2" key="1">
    <citation type="journal article" date="2014" name="Int. J. Syst. Evol. Microbiol.">
        <title>Complete genome sequence of Corynebacterium casei LMG S-19264T (=DSM 44701T), isolated from a smear-ripened cheese.</title>
        <authorList>
            <consortium name="US DOE Joint Genome Institute (JGI-PGF)"/>
            <person name="Walter F."/>
            <person name="Albersmeier A."/>
            <person name="Kalinowski J."/>
            <person name="Ruckert C."/>
        </authorList>
    </citation>
    <scope>NUCLEOTIDE SEQUENCE</scope>
    <source>
        <strain evidence="2">KCTC 32296</strain>
    </source>
</reference>
<evidence type="ECO:0000313" key="3">
    <source>
        <dbReference type="Proteomes" id="UP000662572"/>
    </source>
</evidence>
<feature type="domain" description="DAGKc" evidence="1">
    <location>
        <begin position="45"/>
        <end position="129"/>
    </location>
</feature>
<dbReference type="EMBL" id="BMZB01000001">
    <property type="protein sequence ID" value="GGZ27210.1"/>
    <property type="molecule type" value="Genomic_DNA"/>
</dbReference>
<dbReference type="SUPFAM" id="SSF111331">
    <property type="entry name" value="NAD kinase/diacylglycerol kinase-like"/>
    <property type="match status" value="1"/>
</dbReference>
<evidence type="ECO:0000313" key="2">
    <source>
        <dbReference type="EMBL" id="GGZ27210.1"/>
    </source>
</evidence>